<feature type="chain" id="PRO_5035207933" evidence="2">
    <location>
        <begin position="28"/>
        <end position="178"/>
    </location>
</feature>
<dbReference type="AlphaFoldDB" id="A0A8J7ULN3"/>
<dbReference type="InterPro" id="IPR007410">
    <property type="entry name" value="LpqE-like"/>
</dbReference>
<dbReference type="InterPro" id="IPR036182">
    <property type="entry name" value="PCuAC_sf"/>
</dbReference>
<proteinExistence type="predicted"/>
<organism evidence="3 4">
    <name type="scientific">Tianweitania sediminis</name>
    <dbReference type="NCBI Taxonomy" id="1502156"/>
    <lineage>
        <taxon>Bacteria</taxon>
        <taxon>Pseudomonadati</taxon>
        <taxon>Pseudomonadota</taxon>
        <taxon>Alphaproteobacteria</taxon>
        <taxon>Hyphomicrobiales</taxon>
        <taxon>Phyllobacteriaceae</taxon>
        <taxon>Tianweitania</taxon>
    </lineage>
</organism>
<dbReference type="PANTHER" id="PTHR36302:SF1">
    <property type="entry name" value="COPPER CHAPERONE PCU(A)C"/>
    <property type="match status" value="1"/>
</dbReference>
<comment type="caution">
    <text evidence="3">The sequence shown here is derived from an EMBL/GenBank/DDBJ whole genome shotgun (WGS) entry which is preliminary data.</text>
</comment>
<dbReference type="Gene3D" id="2.60.40.1890">
    <property type="entry name" value="PCu(A)C copper chaperone"/>
    <property type="match status" value="1"/>
</dbReference>
<evidence type="ECO:0000256" key="2">
    <source>
        <dbReference type="SAM" id="SignalP"/>
    </source>
</evidence>
<feature type="region of interest" description="Disordered" evidence="1">
    <location>
        <begin position="157"/>
        <end position="178"/>
    </location>
</feature>
<evidence type="ECO:0000313" key="4">
    <source>
        <dbReference type="Proteomes" id="UP000666240"/>
    </source>
</evidence>
<feature type="signal peptide" evidence="2">
    <location>
        <begin position="1"/>
        <end position="27"/>
    </location>
</feature>
<dbReference type="Proteomes" id="UP000666240">
    <property type="component" value="Unassembled WGS sequence"/>
</dbReference>
<evidence type="ECO:0000313" key="3">
    <source>
        <dbReference type="EMBL" id="MBP0441120.1"/>
    </source>
</evidence>
<dbReference type="PANTHER" id="PTHR36302">
    <property type="entry name" value="BLR7088 PROTEIN"/>
    <property type="match status" value="1"/>
</dbReference>
<keyword evidence="4" id="KW-1185">Reference proteome</keyword>
<dbReference type="Pfam" id="PF04314">
    <property type="entry name" value="PCuAC"/>
    <property type="match status" value="1"/>
</dbReference>
<sequence>MFLNRTARHLAGFIFAVSLTTVSIATAHEYKAGSLEIGHPWSRATLPGAKVAAGYLTIHNSGTEPDRLISVKSELSEKGEIHEMAVNATTGVMTMRPLAEGIMIEPGATVALEPGGYHLMFVGLKAPAEEDKRFKGTLTFEKAGAVEVDFAVDAAGAKPAESAGHDGGASGHDHGAAN</sequence>
<dbReference type="InterPro" id="IPR058248">
    <property type="entry name" value="Lxx211020-like"/>
</dbReference>
<dbReference type="EMBL" id="JAGIYY010000011">
    <property type="protein sequence ID" value="MBP0441120.1"/>
    <property type="molecule type" value="Genomic_DNA"/>
</dbReference>
<evidence type="ECO:0000256" key="1">
    <source>
        <dbReference type="SAM" id="MobiDB-lite"/>
    </source>
</evidence>
<protein>
    <submittedName>
        <fullName evidence="3">Copper chaperone PCu(A)C</fullName>
    </submittedName>
</protein>
<accession>A0A8J7ULN3</accession>
<reference evidence="3" key="1">
    <citation type="submission" date="2021-03" db="EMBL/GenBank/DDBJ databases">
        <title>Genome sequencing and assembly of Tianweitania sediminis.</title>
        <authorList>
            <person name="Chhetri G."/>
        </authorList>
    </citation>
    <scope>NUCLEOTIDE SEQUENCE</scope>
    <source>
        <strain evidence="3">Z8</strain>
    </source>
</reference>
<keyword evidence="2" id="KW-0732">Signal</keyword>
<dbReference type="RefSeq" id="WP_209337149.1">
    <property type="nucleotide sequence ID" value="NZ_JAGIYY010000011.1"/>
</dbReference>
<name>A0A8J7ULN3_9HYPH</name>
<gene>
    <name evidence="3" type="ORF">J5Y06_20925</name>
</gene>
<dbReference type="SUPFAM" id="SSF110087">
    <property type="entry name" value="DR1885-like metal-binding protein"/>
    <property type="match status" value="1"/>
</dbReference>